<dbReference type="InterPro" id="IPR010730">
    <property type="entry name" value="HET"/>
</dbReference>
<evidence type="ECO:0000313" key="2">
    <source>
        <dbReference type="EMBL" id="KAF1973564.1"/>
    </source>
</evidence>
<keyword evidence="3" id="KW-1185">Reference proteome</keyword>
<dbReference type="EMBL" id="ML976680">
    <property type="protein sequence ID" value="KAF1973564.1"/>
    <property type="molecule type" value="Genomic_DNA"/>
</dbReference>
<reference evidence="2" key="1">
    <citation type="journal article" date="2020" name="Stud. Mycol.">
        <title>101 Dothideomycetes genomes: a test case for predicting lifestyles and emergence of pathogens.</title>
        <authorList>
            <person name="Haridas S."/>
            <person name="Albert R."/>
            <person name="Binder M."/>
            <person name="Bloem J."/>
            <person name="Labutti K."/>
            <person name="Salamov A."/>
            <person name="Andreopoulos B."/>
            <person name="Baker S."/>
            <person name="Barry K."/>
            <person name="Bills G."/>
            <person name="Bluhm B."/>
            <person name="Cannon C."/>
            <person name="Castanera R."/>
            <person name="Culley D."/>
            <person name="Daum C."/>
            <person name="Ezra D."/>
            <person name="Gonzalez J."/>
            <person name="Henrissat B."/>
            <person name="Kuo A."/>
            <person name="Liang C."/>
            <person name="Lipzen A."/>
            <person name="Lutzoni F."/>
            <person name="Magnuson J."/>
            <person name="Mondo S."/>
            <person name="Nolan M."/>
            <person name="Ohm R."/>
            <person name="Pangilinan J."/>
            <person name="Park H.-J."/>
            <person name="Ramirez L."/>
            <person name="Alfaro M."/>
            <person name="Sun H."/>
            <person name="Tritt A."/>
            <person name="Yoshinaga Y."/>
            <person name="Zwiers L.-H."/>
            <person name="Turgeon B."/>
            <person name="Goodwin S."/>
            <person name="Spatafora J."/>
            <person name="Crous P."/>
            <person name="Grigoriev I."/>
        </authorList>
    </citation>
    <scope>NUCLEOTIDE SEQUENCE</scope>
    <source>
        <strain evidence="2">CBS 107.79</strain>
    </source>
</reference>
<proteinExistence type="predicted"/>
<organism evidence="2 3">
    <name type="scientific">Bimuria novae-zelandiae CBS 107.79</name>
    <dbReference type="NCBI Taxonomy" id="1447943"/>
    <lineage>
        <taxon>Eukaryota</taxon>
        <taxon>Fungi</taxon>
        <taxon>Dikarya</taxon>
        <taxon>Ascomycota</taxon>
        <taxon>Pezizomycotina</taxon>
        <taxon>Dothideomycetes</taxon>
        <taxon>Pleosporomycetidae</taxon>
        <taxon>Pleosporales</taxon>
        <taxon>Massarineae</taxon>
        <taxon>Didymosphaeriaceae</taxon>
        <taxon>Bimuria</taxon>
    </lineage>
</organism>
<evidence type="ECO:0000313" key="3">
    <source>
        <dbReference type="Proteomes" id="UP000800036"/>
    </source>
</evidence>
<dbReference type="OrthoDB" id="5428863at2759"/>
<dbReference type="AlphaFoldDB" id="A0A6A5V8V5"/>
<protein>
    <submittedName>
        <fullName evidence="2">HET-domain-containing protein</fullName>
    </submittedName>
</protein>
<accession>A0A6A5V8V5</accession>
<sequence>MGSDSSDLSVSYEPEEWAYPATKRYRLRRTMLPFLPYLDKAGNTGPSSTESVPAYDLDTEWIDLDVIRHWLHTCDESHKAHCNTGITDLAHWRGPVWLIDVYKRCVVSVSSPMKYFALSYVWGKEDTTSCLALGRANLRELQVPGALRSGHPGMPKLLDDVISLVAALGTQYLWIDRLCIVQDGGLEKSAEINRMDTIYAGAYATIVAAQPELRGLPSITGPRDYNISQEMYSTEAKGHIAGRRYSGGSMSEVIYSTAEHFKTDREVLENLSAKLMQSKWYSRGWTFQEQLFSKRLIVFHDDTVNWECHCCAFHEAQGRIIPDSISQCERGSTALENTTNMNMPIWPDMYRYARLVSLFNSRELSFPSDVTDAFAGVLSHLSRSYDGGFISGIPALFFDAALLWQPYGPLERRKAGSFHAPDAGSVLPSWSWAGWHGTLQSESWRSAYAYLPTDPDFADIGNEERSEPISWTTFPTRRWYYLDDHGERHPIKNPPPSDKDHEIDDRWQRTDCGAAGKSYWNIRGQDTQNFIYPITLRDPHSAPTPPIKALYITTTTARAHLKAGSLFTNRLTSFCLCVKLHHPSASSDAIGFLRFPFDTDEQLPTLRSATYEIIELSRGKVENRDTEKVAFDEWDQLDWSTLGDLYEFANVMAISWKDGVTYREAVGRVEWGAWSALEKEDVDVVLG</sequence>
<evidence type="ECO:0000259" key="1">
    <source>
        <dbReference type="Pfam" id="PF06985"/>
    </source>
</evidence>
<feature type="domain" description="Heterokaryon incompatibility" evidence="1">
    <location>
        <begin position="115"/>
        <end position="289"/>
    </location>
</feature>
<dbReference type="Proteomes" id="UP000800036">
    <property type="component" value="Unassembled WGS sequence"/>
</dbReference>
<dbReference type="Pfam" id="PF06985">
    <property type="entry name" value="HET"/>
    <property type="match status" value="1"/>
</dbReference>
<dbReference type="PANTHER" id="PTHR33112">
    <property type="entry name" value="DOMAIN PROTEIN, PUTATIVE-RELATED"/>
    <property type="match status" value="1"/>
</dbReference>
<gene>
    <name evidence="2" type="ORF">BU23DRAFT_598955</name>
</gene>
<name>A0A6A5V8V5_9PLEO</name>
<dbReference type="PANTHER" id="PTHR33112:SF12">
    <property type="entry name" value="HETEROKARYON INCOMPATIBILITY DOMAIN-CONTAINING PROTEIN"/>
    <property type="match status" value="1"/>
</dbReference>